<dbReference type="PROSITE" id="PS51352">
    <property type="entry name" value="THIOREDOXIN_2"/>
    <property type="match status" value="1"/>
</dbReference>
<evidence type="ECO:0000256" key="5">
    <source>
        <dbReference type="ARBA" id="ARBA00023284"/>
    </source>
</evidence>
<dbReference type="InterPro" id="IPR013766">
    <property type="entry name" value="Thioredoxin_domain"/>
</dbReference>
<evidence type="ECO:0000256" key="2">
    <source>
        <dbReference type="ARBA" id="ARBA00022448"/>
    </source>
</evidence>
<dbReference type="PANTHER" id="PTHR45663:SF11">
    <property type="entry name" value="GEO12009P1"/>
    <property type="match status" value="1"/>
</dbReference>
<evidence type="ECO:0000259" key="8">
    <source>
        <dbReference type="PROSITE" id="PS51352"/>
    </source>
</evidence>
<dbReference type="InterPro" id="IPR005746">
    <property type="entry name" value="Thioredoxin"/>
</dbReference>
<evidence type="ECO:0000256" key="4">
    <source>
        <dbReference type="ARBA" id="ARBA00023157"/>
    </source>
</evidence>
<comment type="similarity">
    <text evidence="1 7">Belongs to the thioredoxin family.</text>
</comment>
<evidence type="ECO:0000313" key="10">
    <source>
        <dbReference type="Proteomes" id="UP000326169"/>
    </source>
</evidence>
<dbReference type="Pfam" id="PF00085">
    <property type="entry name" value="Thioredoxin"/>
    <property type="match status" value="1"/>
</dbReference>
<keyword evidence="2" id="KW-0813">Transport</keyword>
<evidence type="ECO:0000256" key="3">
    <source>
        <dbReference type="ARBA" id="ARBA00022982"/>
    </source>
</evidence>
<evidence type="ECO:0000256" key="6">
    <source>
        <dbReference type="NCBIfam" id="TIGR01068"/>
    </source>
</evidence>
<dbReference type="PROSITE" id="PS00194">
    <property type="entry name" value="THIOREDOXIN_1"/>
    <property type="match status" value="1"/>
</dbReference>
<proteinExistence type="inferred from homology"/>
<name>A0A5M3TEI2_LIMPL</name>
<organism evidence="9 10">
    <name type="scientific">Limnospira platensis NIES-46</name>
    <dbReference type="NCBI Taxonomy" id="1236695"/>
    <lineage>
        <taxon>Bacteria</taxon>
        <taxon>Bacillati</taxon>
        <taxon>Cyanobacteriota</taxon>
        <taxon>Cyanophyceae</taxon>
        <taxon>Oscillatoriophycideae</taxon>
        <taxon>Oscillatoriales</taxon>
        <taxon>Sirenicapillariaceae</taxon>
        <taxon>Limnospira</taxon>
    </lineage>
</organism>
<evidence type="ECO:0000256" key="1">
    <source>
        <dbReference type="ARBA" id="ARBA00008987"/>
    </source>
</evidence>
<dbReference type="PRINTS" id="PR00421">
    <property type="entry name" value="THIOREDOXIN"/>
</dbReference>
<dbReference type="PIRSF" id="PIRSF000077">
    <property type="entry name" value="Thioredoxin"/>
    <property type="match status" value="1"/>
</dbReference>
<dbReference type="SUPFAM" id="SSF52833">
    <property type="entry name" value="Thioredoxin-like"/>
    <property type="match status" value="1"/>
</dbReference>
<dbReference type="CDD" id="cd02947">
    <property type="entry name" value="TRX_family"/>
    <property type="match status" value="1"/>
</dbReference>
<keyword evidence="5" id="KW-0676">Redox-active center</keyword>
<dbReference type="NCBIfam" id="TIGR01068">
    <property type="entry name" value="thioredoxin"/>
    <property type="match status" value="1"/>
</dbReference>
<keyword evidence="4" id="KW-1015">Disulfide bond</keyword>
<dbReference type="EMBL" id="BIMW01000190">
    <property type="protein sequence ID" value="GCE96418.1"/>
    <property type="molecule type" value="Genomic_DNA"/>
</dbReference>
<evidence type="ECO:0000256" key="7">
    <source>
        <dbReference type="PIRNR" id="PIRNR000077"/>
    </source>
</evidence>
<comment type="caution">
    <text evidence="9">The sequence shown here is derived from an EMBL/GenBank/DDBJ whole genome shotgun (WGS) entry which is preliminary data.</text>
</comment>
<dbReference type="Proteomes" id="UP000326169">
    <property type="component" value="Unassembled WGS sequence"/>
</dbReference>
<accession>A0A5M3TEI2</accession>
<dbReference type="InterPro" id="IPR017937">
    <property type="entry name" value="Thioredoxin_CS"/>
</dbReference>
<dbReference type="GeneID" id="301685223"/>
<sequence>MGIMAVKKQFHNFQELLDGSEVPVLVDFYATWCGPCQMMAPILQEVNQEMKEQIKIVKIDTDKYPQIASDYQIEALPTLIFFKNGQPVDRFEGVKRAPELIKWLYGLL</sequence>
<dbReference type="RefSeq" id="WP_014276878.1">
    <property type="nucleotide sequence ID" value="NZ_BIMW01000190.1"/>
</dbReference>
<gene>
    <name evidence="9" type="primary">trxM1</name>
    <name evidence="9" type="ORF">NIES46_44900</name>
</gene>
<dbReference type="Gene3D" id="3.40.30.10">
    <property type="entry name" value="Glutaredoxin"/>
    <property type="match status" value="1"/>
</dbReference>
<protein>
    <recommendedName>
        <fullName evidence="6 7">Thioredoxin</fullName>
    </recommendedName>
</protein>
<feature type="domain" description="Thioredoxin" evidence="8">
    <location>
        <begin position="1"/>
        <end position="108"/>
    </location>
</feature>
<dbReference type="PANTHER" id="PTHR45663">
    <property type="entry name" value="GEO12009P1"/>
    <property type="match status" value="1"/>
</dbReference>
<dbReference type="InterPro" id="IPR036249">
    <property type="entry name" value="Thioredoxin-like_sf"/>
</dbReference>
<keyword evidence="3" id="KW-0249">Electron transport</keyword>
<evidence type="ECO:0000313" key="9">
    <source>
        <dbReference type="EMBL" id="GCE96418.1"/>
    </source>
</evidence>
<keyword evidence="10" id="KW-1185">Reference proteome</keyword>
<reference evidence="9 10" key="1">
    <citation type="journal article" date="2019" name="J Genomics">
        <title>The Draft Genome of a Hydrogen-producing Cyanobacterium, Arthrospira platensis NIES-46.</title>
        <authorList>
            <person name="Suzuki S."/>
            <person name="Yamaguchi H."/>
            <person name="Kawachi M."/>
        </authorList>
    </citation>
    <scope>NUCLEOTIDE SEQUENCE [LARGE SCALE GENOMIC DNA]</scope>
    <source>
        <strain evidence="9 10">NIES-46</strain>
    </source>
</reference>